<evidence type="ECO:0000259" key="14">
    <source>
        <dbReference type="Pfam" id="PF04810"/>
    </source>
</evidence>
<evidence type="ECO:0000259" key="15">
    <source>
        <dbReference type="Pfam" id="PF04811"/>
    </source>
</evidence>
<evidence type="ECO:0000256" key="9">
    <source>
        <dbReference type="ARBA" id="ARBA00023136"/>
    </source>
</evidence>
<dbReference type="InterPro" id="IPR006896">
    <property type="entry name" value="Sec23/24_trunk_dom"/>
</dbReference>
<name>A0A3P6GEV9_BRAOL</name>
<dbReference type="Pfam" id="PF04815">
    <property type="entry name" value="Sec23_helical"/>
    <property type="match status" value="1"/>
</dbReference>
<dbReference type="SUPFAM" id="SSF81811">
    <property type="entry name" value="Helical domain of Sec23/24"/>
    <property type="match status" value="1"/>
</dbReference>
<dbReference type="Gene3D" id="1.20.120.730">
    <property type="entry name" value="Sec23/Sec24 helical domain"/>
    <property type="match status" value="1"/>
</dbReference>
<dbReference type="GO" id="GO:0005096">
    <property type="term" value="F:GTPase activator activity"/>
    <property type="evidence" value="ECO:0007669"/>
    <property type="project" value="TreeGrafter"/>
</dbReference>
<dbReference type="SUPFAM" id="SSF81995">
    <property type="entry name" value="beta-sandwich domain of Sec23/24"/>
    <property type="match status" value="1"/>
</dbReference>
<dbReference type="InterPro" id="IPR012990">
    <property type="entry name" value="Beta-sandwich_Sec23_24"/>
</dbReference>
<dbReference type="Pfam" id="PF08033">
    <property type="entry name" value="Sec23_BS"/>
    <property type="match status" value="1"/>
</dbReference>
<evidence type="ECO:0000259" key="13">
    <source>
        <dbReference type="Pfam" id="PF00626"/>
    </source>
</evidence>
<dbReference type="GO" id="GO:0090110">
    <property type="term" value="P:COPII-coated vesicle cargo loading"/>
    <property type="evidence" value="ECO:0007669"/>
    <property type="project" value="TreeGrafter"/>
</dbReference>
<dbReference type="Gene3D" id="2.30.30.380">
    <property type="entry name" value="Zn-finger domain of Sec23/24"/>
    <property type="match status" value="1"/>
</dbReference>
<comment type="function">
    <text evidence="11">Component of the coat protein complex II (COPII) which promotes the formation of transport vesicles from the endoplasmic reticulum (ER). The coat has two main functions, the physical deformation of the endoplasmic reticulum membrane into vesicles and the selection of cargo molecules.</text>
</comment>
<keyword evidence="7" id="KW-0931">ER-Golgi transport</keyword>
<evidence type="ECO:0000256" key="6">
    <source>
        <dbReference type="ARBA" id="ARBA00022833"/>
    </source>
</evidence>
<feature type="domain" description="Zinc finger Sec23/Sec24-type" evidence="14">
    <location>
        <begin position="252"/>
        <end position="290"/>
    </location>
</feature>
<evidence type="ECO:0000313" key="18">
    <source>
        <dbReference type="EMBL" id="VDD58466.1"/>
    </source>
</evidence>
<accession>A0A3P6GEV9</accession>
<dbReference type="FunFam" id="2.30.30.380:FF:000001">
    <property type="entry name" value="Protein transport protein SEC23"/>
    <property type="match status" value="1"/>
</dbReference>
<proteinExistence type="predicted"/>
<dbReference type="Gene3D" id="3.40.20.10">
    <property type="entry name" value="Severin"/>
    <property type="match status" value="1"/>
</dbReference>
<sequence length="1048" mass="115427">MEPLMEGEEFSIREVVLPSLIPVVPEPELEREDGERRRGRDVIIAVDHGPNSKHAFDWALVHFCRLADTIHLVHAVSSSFSPSFVGSNNDVVYETSQALMEKLAVEAFQVAMVKSVARVVEGEAGKVICKEAERLKPAAVIMGTRGRSLVRSVLQGSVSEYCFHNCKSAPVIIVPGKEAGDESIAFDRTLGVCKSPSMAEFAELESQDGVRMPWNIIPVATTKDHQPIDSEIPVSAIYTPLAHSTPLLPYAPLRCRTCRSVLNPYSVVDFSASTWGCPFCFNRNPFSSNYSSISDTNLPPELFPRSTTVEYLSSSSSSSSPPPVFLFVVDTCLFSDELDFLRSSLSQALDLIPDASVVGLIAFDSLVRVYELGFPHCTKSYFFHGNRDCSKDQLLDQLCFFVKSPKPSSGVIAGVRDGLSAEDIARFLPPAADCQFTLHSVLEELGSSQWPAAPDHRPGRCTGVALRIAACLLGACFPGSAARIMAFVGGPSTLGPGAIVSRELSEPIRSHKDIGKDSAPCYQEAVEFYEKLAKQLVHQGHVLDVFASSVDQVGIAEMKVAVEQTGGFVVLAESFGHSVFRDSLKRVFQSGENDLGLSSCGIFEINCSKGVKVQGIIGPCASLEKKGPLCSDTGIGQGHTSAWKMCGLGKSTSVCLVFEIAKRETADVVLQSQINQFYFQFLTYTQMVKQGSGLQLFQEDGSWELKTYRQELTNGFDQEAAAVVMARLISFKMETQPEFNPQRWADKALVNLCSRFGEYQKGNASSFNLPSQLSNFPQFVFHLRRSQFVQVFNNSPDETAYFRMILNRENVSNSVVMIQPWLVSFTFNSQPEPIPLDVASIAADRILLLDAYFTLVIFHGATIAQWRKAGYHLQPEHQALVHLLQSPRDYSDTIINERFPIPRLVICDQYGSQARFLLAKLNPSSDGNGPFSGGSNVFTDDGIESNRTVGGYCHAYSNCCEIAAFIFGEEMDSQKEKEPKAAVSTTSSCRKYANDDNATFLANLKDHFNEFLNASMDEHKTCFKNTIDKIFGRSKEVETKEVESRPPL</sequence>
<evidence type="ECO:0008006" key="19">
    <source>
        <dbReference type="Google" id="ProtNLM"/>
    </source>
</evidence>
<keyword evidence="5" id="KW-0256">Endoplasmic reticulum</keyword>
<evidence type="ECO:0000256" key="2">
    <source>
        <dbReference type="ARBA" id="ARBA00004397"/>
    </source>
</evidence>
<dbReference type="SUPFAM" id="SSF52402">
    <property type="entry name" value="Adenine nucleotide alpha hydrolases-like"/>
    <property type="match status" value="1"/>
</dbReference>
<evidence type="ECO:0000256" key="4">
    <source>
        <dbReference type="ARBA" id="ARBA00022723"/>
    </source>
</evidence>
<dbReference type="SUPFAM" id="SSF53300">
    <property type="entry name" value="vWA-like"/>
    <property type="match status" value="1"/>
</dbReference>
<dbReference type="FunFam" id="3.40.20.10:FF:000014">
    <property type="entry name" value="Protein transport protein SEC23"/>
    <property type="match status" value="1"/>
</dbReference>
<keyword evidence="9" id="KW-0472">Membrane</keyword>
<protein>
    <recommendedName>
        <fullName evidence="19">Protein transport protein SEC23</fullName>
    </recommendedName>
</protein>
<evidence type="ECO:0000256" key="11">
    <source>
        <dbReference type="ARBA" id="ARBA00025471"/>
    </source>
</evidence>
<keyword evidence="10" id="KW-0968">Cytoplasmic vesicle</keyword>
<dbReference type="Pfam" id="PF04810">
    <property type="entry name" value="zf-Sec23_Sec24"/>
    <property type="match status" value="1"/>
</dbReference>
<dbReference type="InterPro" id="IPR006016">
    <property type="entry name" value="UspA"/>
</dbReference>
<keyword evidence="6" id="KW-0862">Zinc</keyword>
<dbReference type="GO" id="GO:0006886">
    <property type="term" value="P:intracellular protein transport"/>
    <property type="evidence" value="ECO:0007669"/>
    <property type="project" value="InterPro"/>
</dbReference>
<evidence type="ECO:0000256" key="10">
    <source>
        <dbReference type="ARBA" id="ARBA00023329"/>
    </source>
</evidence>
<dbReference type="GO" id="GO:0070971">
    <property type="term" value="C:endoplasmic reticulum exit site"/>
    <property type="evidence" value="ECO:0007669"/>
    <property type="project" value="TreeGrafter"/>
</dbReference>
<dbReference type="InterPro" id="IPR014729">
    <property type="entry name" value="Rossmann-like_a/b/a_fold"/>
</dbReference>
<dbReference type="InterPro" id="IPR036180">
    <property type="entry name" value="Gelsolin-like_dom_sf"/>
</dbReference>
<dbReference type="SUPFAM" id="SSF82754">
    <property type="entry name" value="C-terminal, gelsolin-like domain of Sec23/24"/>
    <property type="match status" value="1"/>
</dbReference>
<dbReference type="Gene3D" id="2.60.40.1670">
    <property type="entry name" value="beta-sandwich domain of Sec23/24"/>
    <property type="match status" value="1"/>
</dbReference>
<gene>
    <name evidence="18" type="ORF">BOLC8T51695H</name>
</gene>
<dbReference type="GO" id="GO:0030127">
    <property type="term" value="C:COPII vesicle coat"/>
    <property type="evidence" value="ECO:0007669"/>
    <property type="project" value="InterPro"/>
</dbReference>
<dbReference type="SUPFAM" id="SSF82919">
    <property type="entry name" value="Zn-finger domain of Sec23/24"/>
    <property type="match status" value="1"/>
</dbReference>
<keyword evidence="8" id="KW-0653">Protein transport</keyword>
<evidence type="ECO:0000256" key="3">
    <source>
        <dbReference type="ARBA" id="ARBA00022448"/>
    </source>
</evidence>
<evidence type="ECO:0000256" key="1">
    <source>
        <dbReference type="ARBA" id="ARBA00004299"/>
    </source>
</evidence>
<dbReference type="EMBL" id="LR031879">
    <property type="protein sequence ID" value="VDD58466.1"/>
    <property type="molecule type" value="Genomic_DNA"/>
</dbReference>
<dbReference type="Pfam" id="PF00626">
    <property type="entry name" value="Gelsolin"/>
    <property type="match status" value="1"/>
</dbReference>
<feature type="domain" description="Sec23/Sec24 trunk" evidence="15">
    <location>
        <begin position="321"/>
        <end position="588"/>
    </location>
</feature>
<dbReference type="InterPro" id="IPR029006">
    <property type="entry name" value="ADF-H/Gelsolin-like_dom_sf"/>
</dbReference>
<dbReference type="InterPro" id="IPR037364">
    <property type="entry name" value="Sec23"/>
</dbReference>
<evidence type="ECO:0000256" key="7">
    <source>
        <dbReference type="ARBA" id="ARBA00022892"/>
    </source>
</evidence>
<evidence type="ECO:0000259" key="16">
    <source>
        <dbReference type="Pfam" id="PF04815"/>
    </source>
</evidence>
<dbReference type="InterPro" id="IPR036174">
    <property type="entry name" value="Znf_Sec23_Sec24_sf"/>
</dbReference>
<dbReference type="Pfam" id="PF00582">
    <property type="entry name" value="Usp"/>
    <property type="match status" value="1"/>
</dbReference>
<dbReference type="GO" id="GO:0005789">
    <property type="term" value="C:endoplasmic reticulum membrane"/>
    <property type="evidence" value="ECO:0007669"/>
    <property type="project" value="UniProtKB-SubCell"/>
</dbReference>
<dbReference type="GO" id="GO:0008270">
    <property type="term" value="F:zinc ion binding"/>
    <property type="evidence" value="ECO:0007669"/>
    <property type="project" value="InterPro"/>
</dbReference>
<dbReference type="InterPro" id="IPR006900">
    <property type="entry name" value="Sec23/24_helical_dom"/>
</dbReference>
<keyword evidence="4" id="KW-0479">Metal-binding</keyword>
<dbReference type="InterPro" id="IPR036465">
    <property type="entry name" value="vWFA_dom_sf"/>
</dbReference>
<comment type="subcellular location">
    <subcellularLocation>
        <location evidence="1">Cytoplasmic vesicle</location>
        <location evidence="1">COPII-coated vesicle membrane</location>
        <topology evidence="1">Peripheral membrane protein</topology>
        <orientation evidence="1">Cytoplasmic side</orientation>
    </subcellularLocation>
    <subcellularLocation>
        <location evidence="2">Endoplasmic reticulum membrane</location>
        <topology evidence="2">Peripheral membrane protein</topology>
        <orientation evidence="2">Cytoplasmic side</orientation>
    </subcellularLocation>
</comment>
<evidence type="ECO:0000256" key="5">
    <source>
        <dbReference type="ARBA" id="ARBA00022824"/>
    </source>
</evidence>
<dbReference type="CDD" id="cd23659">
    <property type="entry name" value="USP_At3g01520-like"/>
    <property type="match status" value="1"/>
</dbReference>
<dbReference type="FunFam" id="3.40.50.410:FF:000008">
    <property type="entry name" value="Protein transport protein SEC23"/>
    <property type="match status" value="1"/>
</dbReference>
<feature type="domain" description="Gelsolin-like" evidence="13">
    <location>
        <begin position="829"/>
        <end position="917"/>
    </location>
</feature>
<dbReference type="Gene3D" id="3.40.50.620">
    <property type="entry name" value="HUPs"/>
    <property type="match status" value="1"/>
</dbReference>
<dbReference type="AlphaFoldDB" id="A0A3P6GEV9"/>
<dbReference type="InterPro" id="IPR036175">
    <property type="entry name" value="Sec23/24_helical_dom_sf"/>
</dbReference>
<dbReference type="PANTHER" id="PTHR11141:SF2">
    <property type="entry name" value="PROTEIN TRANSPORT PROTEIN SEC23 C"/>
    <property type="match status" value="1"/>
</dbReference>
<organism evidence="18">
    <name type="scientific">Brassica oleracea</name>
    <name type="common">Wild cabbage</name>
    <dbReference type="NCBI Taxonomy" id="3712"/>
    <lineage>
        <taxon>Eukaryota</taxon>
        <taxon>Viridiplantae</taxon>
        <taxon>Streptophyta</taxon>
        <taxon>Embryophyta</taxon>
        <taxon>Tracheophyta</taxon>
        <taxon>Spermatophyta</taxon>
        <taxon>Magnoliopsida</taxon>
        <taxon>eudicotyledons</taxon>
        <taxon>Gunneridae</taxon>
        <taxon>Pentapetalae</taxon>
        <taxon>rosids</taxon>
        <taxon>malvids</taxon>
        <taxon>Brassicales</taxon>
        <taxon>Brassicaceae</taxon>
        <taxon>Brassiceae</taxon>
        <taxon>Brassica</taxon>
    </lineage>
</organism>
<dbReference type="PANTHER" id="PTHR11141">
    <property type="entry name" value="PROTEIN TRANSPORT PROTEIN SEC23"/>
    <property type="match status" value="1"/>
</dbReference>
<dbReference type="Gene3D" id="3.40.50.410">
    <property type="entry name" value="von Willebrand factor, type A domain"/>
    <property type="match status" value="1"/>
</dbReference>
<dbReference type="InterPro" id="IPR007123">
    <property type="entry name" value="Gelsolin-like_dom"/>
</dbReference>
<evidence type="ECO:0000259" key="12">
    <source>
        <dbReference type="Pfam" id="PF00582"/>
    </source>
</evidence>
<dbReference type="InterPro" id="IPR006895">
    <property type="entry name" value="Znf_Sec23_Sec24"/>
</dbReference>
<dbReference type="Pfam" id="PF04811">
    <property type="entry name" value="Sec23_trunk"/>
    <property type="match status" value="1"/>
</dbReference>
<feature type="domain" description="Sec23/Sec24 helical" evidence="16">
    <location>
        <begin position="717"/>
        <end position="815"/>
    </location>
</feature>
<feature type="domain" description="UspA" evidence="12">
    <location>
        <begin position="41"/>
        <end position="175"/>
    </location>
</feature>
<evidence type="ECO:0000256" key="8">
    <source>
        <dbReference type="ARBA" id="ARBA00022927"/>
    </source>
</evidence>
<reference evidence="18" key="1">
    <citation type="submission" date="2018-11" db="EMBL/GenBank/DDBJ databases">
        <authorList>
            <consortium name="Genoscope - CEA"/>
            <person name="William W."/>
        </authorList>
    </citation>
    <scope>NUCLEOTIDE SEQUENCE</scope>
</reference>
<keyword evidence="3" id="KW-0813">Transport</keyword>
<feature type="domain" description="Sec23/Sec24 beta-sandwich" evidence="17">
    <location>
        <begin position="600"/>
        <end position="684"/>
    </location>
</feature>
<evidence type="ECO:0000259" key="17">
    <source>
        <dbReference type="Pfam" id="PF08033"/>
    </source>
</evidence>